<evidence type="ECO:0000259" key="14">
    <source>
        <dbReference type="PROSITE" id="PS52004"/>
    </source>
</evidence>
<dbReference type="PANTHER" id="PTHR43775">
    <property type="entry name" value="FATTY ACID SYNTHASE"/>
    <property type="match status" value="1"/>
</dbReference>
<keyword evidence="8" id="KW-0677">Repeat</keyword>
<dbReference type="Gene3D" id="3.40.47.10">
    <property type="match status" value="2"/>
</dbReference>
<feature type="region of interest" description="Disordered" evidence="12">
    <location>
        <begin position="2791"/>
        <end position="2841"/>
    </location>
</feature>
<keyword evidence="5" id="KW-0963">Cytoplasm</keyword>
<dbReference type="InterPro" id="IPR045851">
    <property type="entry name" value="AMP-bd_C_sf"/>
</dbReference>
<evidence type="ECO:0000256" key="7">
    <source>
        <dbReference type="ARBA" id="ARBA00022679"/>
    </source>
</evidence>
<dbReference type="GO" id="GO:0071770">
    <property type="term" value="P:DIM/DIP cell wall layer assembly"/>
    <property type="evidence" value="ECO:0007669"/>
    <property type="project" value="TreeGrafter"/>
</dbReference>
<name>A0A8J7Q6V3_9BACT</name>
<feature type="region of interest" description="Disordered" evidence="12">
    <location>
        <begin position="2028"/>
        <end position="2055"/>
    </location>
</feature>
<dbReference type="InterPro" id="IPR013217">
    <property type="entry name" value="Methyltransf_12"/>
</dbReference>
<dbReference type="Pfam" id="PF22336">
    <property type="entry name" value="RhiE-like_linker"/>
    <property type="match status" value="2"/>
</dbReference>
<dbReference type="InterPro" id="IPR000873">
    <property type="entry name" value="AMP-dep_synth/lig_dom"/>
</dbReference>
<comment type="function">
    <text evidence="11">Involved in production of the polyketide antibiotic thailandamide.</text>
</comment>
<dbReference type="InterPro" id="IPR036736">
    <property type="entry name" value="ACP-like_sf"/>
</dbReference>
<dbReference type="RefSeq" id="WP_207859127.1">
    <property type="nucleotide sequence ID" value="NZ_JAFREP010000010.1"/>
</dbReference>
<feature type="region of interest" description="Disordered" evidence="12">
    <location>
        <begin position="3730"/>
        <end position="3759"/>
    </location>
</feature>
<accession>A0A8J7Q6V3</accession>
<feature type="domain" description="Ketosynthase family 3 (KS3)" evidence="14">
    <location>
        <begin position="2177"/>
        <end position="2609"/>
    </location>
</feature>
<dbReference type="InterPro" id="IPR006162">
    <property type="entry name" value="Ppantetheine_attach_site"/>
</dbReference>
<dbReference type="Gene3D" id="2.30.38.10">
    <property type="entry name" value="Luciferase, Domain 3"/>
    <property type="match status" value="1"/>
</dbReference>
<dbReference type="Gene3D" id="3.40.50.720">
    <property type="entry name" value="NAD(P)-binding Rossmann-like Domain"/>
    <property type="match status" value="2"/>
</dbReference>
<dbReference type="InterPro" id="IPR054514">
    <property type="entry name" value="RhiE-like_linker"/>
</dbReference>
<evidence type="ECO:0000256" key="2">
    <source>
        <dbReference type="ARBA" id="ARBA00004496"/>
    </source>
</evidence>
<dbReference type="Proteomes" id="UP000664417">
    <property type="component" value="Unassembled WGS sequence"/>
</dbReference>
<evidence type="ECO:0000313" key="15">
    <source>
        <dbReference type="EMBL" id="MBO1319306.1"/>
    </source>
</evidence>
<reference evidence="15" key="1">
    <citation type="submission" date="2021-03" db="EMBL/GenBank/DDBJ databases">
        <authorList>
            <person name="Wang G."/>
        </authorList>
    </citation>
    <scope>NUCLEOTIDE SEQUENCE</scope>
    <source>
        <strain evidence="15">KCTC 12899</strain>
    </source>
</reference>
<dbReference type="Gene3D" id="1.10.1200.10">
    <property type="entry name" value="ACP-like"/>
    <property type="match status" value="3"/>
</dbReference>
<dbReference type="InterPro" id="IPR020845">
    <property type="entry name" value="AMP-binding_CS"/>
</dbReference>
<evidence type="ECO:0000256" key="3">
    <source>
        <dbReference type="ARBA" id="ARBA00004792"/>
    </source>
</evidence>
<dbReference type="PANTHER" id="PTHR43775:SF37">
    <property type="entry name" value="SI:DKEY-61P9.11"/>
    <property type="match status" value="1"/>
</dbReference>
<dbReference type="Pfam" id="PF05050">
    <property type="entry name" value="Methyltransf_21"/>
    <property type="match status" value="1"/>
</dbReference>
<dbReference type="InterPro" id="IPR014030">
    <property type="entry name" value="Ketoacyl_synth_N"/>
</dbReference>
<dbReference type="GO" id="GO:0005886">
    <property type="term" value="C:plasma membrane"/>
    <property type="evidence" value="ECO:0007669"/>
    <property type="project" value="TreeGrafter"/>
</dbReference>
<dbReference type="GO" id="GO:0006633">
    <property type="term" value="P:fatty acid biosynthetic process"/>
    <property type="evidence" value="ECO:0007669"/>
    <property type="project" value="InterPro"/>
</dbReference>
<evidence type="ECO:0000256" key="5">
    <source>
        <dbReference type="ARBA" id="ARBA00022490"/>
    </source>
</evidence>
<dbReference type="FunFam" id="2.30.38.10:FF:000001">
    <property type="entry name" value="Non-ribosomal peptide synthetase PvdI"/>
    <property type="match status" value="1"/>
</dbReference>
<dbReference type="InterPro" id="IPR016039">
    <property type="entry name" value="Thiolase-like"/>
</dbReference>
<comment type="caution">
    <text evidence="15">The sequence shown here is derived from an EMBL/GenBank/DDBJ whole genome shotgun (WGS) entry which is preliminary data.</text>
</comment>
<feature type="domain" description="Ketosynthase family 3 (KS3)" evidence="14">
    <location>
        <begin position="1437"/>
        <end position="1860"/>
    </location>
</feature>
<dbReference type="Pfam" id="PF00550">
    <property type="entry name" value="PP-binding"/>
    <property type="match status" value="3"/>
</dbReference>
<feature type="compositionally biased region" description="Low complexity" evidence="12">
    <location>
        <begin position="3736"/>
        <end position="3759"/>
    </location>
</feature>
<dbReference type="Pfam" id="PF08242">
    <property type="entry name" value="Methyltransf_12"/>
    <property type="match status" value="1"/>
</dbReference>
<dbReference type="PROSITE" id="PS50075">
    <property type="entry name" value="CARRIER"/>
    <property type="match status" value="3"/>
</dbReference>
<dbReference type="InterPro" id="IPR006342">
    <property type="entry name" value="FkbM_mtfrase"/>
</dbReference>
<dbReference type="GO" id="GO:0031177">
    <property type="term" value="F:phosphopantetheine binding"/>
    <property type="evidence" value="ECO:0007669"/>
    <property type="project" value="InterPro"/>
</dbReference>
<feature type="domain" description="Carrier" evidence="13">
    <location>
        <begin position="3825"/>
        <end position="3900"/>
    </location>
</feature>
<dbReference type="InterPro" id="IPR013968">
    <property type="entry name" value="PKS_KR"/>
</dbReference>
<dbReference type="CDD" id="cd02440">
    <property type="entry name" value="AdoMet_MTases"/>
    <property type="match status" value="1"/>
</dbReference>
<gene>
    <name evidence="15" type="ORF">J3U88_12610</name>
</gene>
<dbReference type="EMBL" id="JAFREP010000010">
    <property type="protein sequence ID" value="MBO1319306.1"/>
    <property type="molecule type" value="Genomic_DNA"/>
</dbReference>
<comment type="cofactor">
    <cofactor evidence="1">
        <name>pantetheine 4'-phosphate</name>
        <dbReference type="ChEBI" id="CHEBI:47942"/>
    </cofactor>
</comment>
<dbReference type="SUPFAM" id="SSF53335">
    <property type="entry name" value="S-adenosyl-L-methionine-dependent methyltransferases"/>
    <property type="match status" value="2"/>
</dbReference>
<dbReference type="InterPro" id="IPR050091">
    <property type="entry name" value="PKS_NRPS_Biosynth_Enz"/>
</dbReference>
<dbReference type="InterPro" id="IPR010071">
    <property type="entry name" value="AA_adenyl_dom"/>
</dbReference>
<feature type="domain" description="Carrier" evidence="13">
    <location>
        <begin position="2060"/>
        <end position="2134"/>
    </location>
</feature>
<dbReference type="Gene3D" id="3.30.300.30">
    <property type="match status" value="2"/>
</dbReference>
<keyword evidence="10" id="KW-0511">Multifunctional enzyme</keyword>
<dbReference type="NCBIfam" id="TIGR01444">
    <property type="entry name" value="fkbM_fam"/>
    <property type="match status" value="1"/>
</dbReference>
<dbReference type="SMART" id="SM01294">
    <property type="entry name" value="PKS_PP_betabranch"/>
    <property type="match status" value="2"/>
</dbReference>
<keyword evidence="6" id="KW-0597">Phosphoprotein</keyword>
<dbReference type="Gene3D" id="3.40.50.980">
    <property type="match status" value="2"/>
</dbReference>
<evidence type="ECO:0000256" key="4">
    <source>
        <dbReference type="ARBA" id="ARBA00022450"/>
    </source>
</evidence>
<dbReference type="PROSITE" id="PS00606">
    <property type="entry name" value="KS3_1"/>
    <property type="match status" value="1"/>
</dbReference>
<dbReference type="FunFam" id="3.40.50.12780:FF:000012">
    <property type="entry name" value="Non-ribosomal peptide synthetase"/>
    <property type="match status" value="1"/>
</dbReference>
<dbReference type="PROSITE" id="PS00455">
    <property type="entry name" value="AMP_BINDING"/>
    <property type="match status" value="1"/>
</dbReference>
<evidence type="ECO:0000256" key="11">
    <source>
        <dbReference type="ARBA" id="ARBA00054155"/>
    </source>
</evidence>
<dbReference type="Gene3D" id="3.40.50.150">
    <property type="entry name" value="Vaccinia Virus protein VP39"/>
    <property type="match status" value="2"/>
</dbReference>
<feature type="domain" description="Carrier" evidence="13">
    <location>
        <begin position="810"/>
        <end position="885"/>
    </location>
</feature>
<dbReference type="InterPro" id="IPR014031">
    <property type="entry name" value="Ketoacyl_synth_C"/>
</dbReference>
<dbReference type="InterPro" id="IPR057326">
    <property type="entry name" value="KR_dom"/>
</dbReference>
<protein>
    <submittedName>
        <fullName evidence="15">Amino acid adenylation domain-containing protein</fullName>
    </submittedName>
</protein>
<dbReference type="Pfam" id="PF00109">
    <property type="entry name" value="ketoacyl-synt"/>
    <property type="match status" value="2"/>
</dbReference>
<dbReference type="GO" id="GO:0004312">
    <property type="term" value="F:fatty acid synthase activity"/>
    <property type="evidence" value="ECO:0007669"/>
    <property type="project" value="TreeGrafter"/>
</dbReference>
<keyword evidence="16" id="KW-1185">Reference proteome</keyword>
<feature type="compositionally biased region" description="Pro residues" evidence="12">
    <location>
        <begin position="2813"/>
        <end position="2824"/>
    </location>
</feature>
<dbReference type="PROSITE" id="PS00012">
    <property type="entry name" value="PHOSPHOPANTETHEINE"/>
    <property type="match status" value="1"/>
</dbReference>
<evidence type="ECO:0000256" key="6">
    <source>
        <dbReference type="ARBA" id="ARBA00022553"/>
    </source>
</evidence>
<proteinExistence type="predicted"/>
<dbReference type="Gene3D" id="3.30.70.3290">
    <property type="match status" value="1"/>
</dbReference>
<dbReference type="Pfam" id="PF08659">
    <property type="entry name" value="KR"/>
    <property type="match status" value="1"/>
</dbReference>
<dbReference type="SUPFAM" id="SSF53901">
    <property type="entry name" value="Thiolase-like"/>
    <property type="match status" value="2"/>
</dbReference>
<evidence type="ECO:0000256" key="9">
    <source>
        <dbReference type="ARBA" id="ARBA00023054"/>
    </source>
</evidence>
<dbReference type="CDD" id="cd17646">
    <property type="entry name" value="A_NRPS_AB3403-like"/>
    <property type="match status" value="1"/>
</dbReference>
<evidence type="ECO:0000256" key="12">
    <source>
        <dbReference type="SAM" id="MobiDB-lite"/>
    </source>
</evidence>
<dbReference type="SUPFAM" id="SSF47336">
    <property type="entry name" value="ACP-like"/>
    <property type="match status" value="3"/>
</dbReference>
<dbReference type="SUPFAM" id="SSF56801">
    <property type="entry name" value="Acetyl-CoA synthetase-like"/>
    <property type="match status" value="2"/>
</dbReference>
<dbReference type="Gene3D" id="1.10.1240.100">
    <property type="match status" value="1"/>
</dbReference>
<evidence type="ECO:0000259" key="13">
    <source>
        <dbReference type="PROSITE" id="PS50075"/>
    </source>
</evidence>
<keyword evidence="7" id="KW-0808">Transferase</keyword>
<dbReference type="FunFam" id="3.40.50.980:FF:000001">
    <property type="entry name" value="Non-ribosomal peptide synthetase"/>
    <property type="match status" value="1"/>
</dbReference>
<evidence type="ECO:0000313" key="16">
    <source>
        <dbReference type="Proteomes" id="UP000664417"/>
    </source>
</evidence>
<dbReference type="InterPro" id="IPR020841">
    <property type="entry name" value="PKS_Beta-ketoAc_synthase_dom"/>
</dbReference>
<organism evidence="15 16">
    <name type="scientific">Acanthopleuribacter pedis</name>
    <dbReference type="NCBI Taxonomy" id="442870"/>
    <lineage>
        <taxon>Bacteria</taxon>
        <taxon>Pseudomonadati</taxon>
        <taxon>Acidobacteriota</taxon>
        <taxon>Holophagae</taxon>
        <taxon>Acanthopleuribacterales</taxon>
        <taxon>Acanthopleuribacteraceae</taxon>
        <taxon>Acanthopleuribacter</taxon>
    </lineage>
</organism>
<dbReference type="SMART" id="SM00825">
    <property type="entry name" value="PKS_KS"/>
    <property type="match status" value="2"/>
</dbReference>
<dbReference type="CDD" id="cd00833">
    <property type="entry name" value="PKS"/>
    <property type="match status" value="2"/>
</dbReference>
<dbReference type="SMART" id="SM00823">
    <property type="entry name" value="PKS_PP"/>
    <property type="match status" value="3"/>
</dbReference>
<dbReference type="SMART" id="SM00822">
    <property type="entry name" value="PKS_KR"/>
    <property type="match status" value="1"/>
</dbReference>
<keyword evidence="4" id="KW-0596">Phosphopantetheine</keyword>
<dbReference type="Pfam" id="PF02801">
    <property type="entry name" value="Ketoacyl-synt_C"/>
    <property type="match status" value="2"/>
</dbReference>
<dbReference type="PROSITE" id="PS52004">
    <property type="entry name" value="KS3_2"/>
    <property type="match status" value="2"/>
</dbReference>
<evidence type="ECO:0000256" key="8">
    <source>
        <dbReference type="ARBA" id="ARBA00022737"/>
    </source>
</evidence>
<dbReference type="NCBIfam" id="TIGR01733">
    <property type="entry name" value="AA-adenyl-dom"/>
    <property type="match status" value="1"/>
</dbReference>
<dbReference type="InterPro" id="IPR036291">
    <property type="entry name" value="NAD(P)-bd_dom_sf"/>
</dbReference>
<dbReference type="InterPro" id="IPR009081">
    <property type="entry name" value="PP-bd_ACP"/>
</dbReference>
<dbReference type="FunFam" id="3.40.47.10:FF:000019">
    <property type="entry name" value="Polyketide synthase type I"/>
    <property type="match status" value="1"/>
</dbReference>
<dbReference type="CDD" id="cd08953">
    <property type="entry name" value="KR_2_SDR_x"/>
    <property type="match status" value="1"/>
</dbReference>
<dbReference type="GO" id="GO:0005737">
    <property type="term" value="C:cytoplasm"/>
    <property type="evidence" value="ECO:0007669"/>
    <property type="project" value="UniProtKB-SubCell"/>
</dbReference>
<evidence type="ECO:0000256" key="1">
    <source>
        <dbReference type="ARBA" id="ARBA00001957"/>
    </source>
</evidence>
<comment type="pathway">
    <text evidence="3">Antibiotic biosynthesis.</text>
</comment>
<dbReference type="InterPro" id="IPR018201">
    <property type="entry name" value="Ketoacyl_synth_AS"/>
</dbReference>
<dbReference type="SUPFAM" id="SSF51735">
    <property type="entry name" value="NAD(P)-binding Rossmann-fold domains"/>
    <property type="match status" value="2"/>
</dbReference>
<dbReference type="InterPro" id="IPR029063">
    <property type="entry name" value="SAM-dependent_MTases_sf"/>
</dbReference>
<sequence length="3902" mass="429118">MIRPETPCIHQLIEEQAEKTPDAVALVFETQQLTYAQLNRRVAQLADHLRQQGVGPDQPVGLCLTRSFEMVIGLLAILRAGGAYVPLEPNYPAQRLQFMLEDSGVSQVLTLARFEESLAPLVGDTAALLSLDRDWETLCQTNPPETPPPAPHPDQLAYILYTSGSTGRPKGVLLEHRALANRILWMADQYGLTSEDRVLQKTPFSFDVSGWEFFWPLITGARLVLVAPEKHKDPYHLRDLIVRESITTLHFVPSMLNAFLGIEGVTRCTSLKQVFCSGEALTVAHTRRFFDTFGQCELHNLYGPTEAAIDVSYQPCRPGMSEVPIGRAIANMHLYVVDAALNPVPHGEAGELCLAGVGLARGYCNRGDLTADRFQPDPFSETPGARLYRTGDRARFLPDGSLAYLGRIDHQIKLRGNRIELGEIEAVLSEHPGVGACAAVVQADERGEQRIVAWFAPDAQHAGPVQRRLALEAADKHEDHRTTTLPNGMDVFHLNPGETEFLYREIYEGEGYLKHGLVVNPGDQVFDVGANIGLFSLCMAERDARVTAFEPMPEVYEVLARNTHIYGDKVQTYARGIADQSGYETFTYYPNVTILSGAHADVEEELDVVRAYLAGEPGESAARQEDVDSMLRARLETREVRCRISTLSEVIAETDITRIDLLKVDVEKMEQKVLDGIKAEDWPKIQQVVIEVHDIDNRARSVQELLEGQGFHVVVEQDDSFQNTQIYNLYATRTPAKKQKAPSEPKTPWTGRAALLASIKETLAARLPDFMVPAALVPLAALPLTANGKLDRKQLASRAVQKSRPKKISLPRSEVEEQMLEIWEELLGIMDLSVDDGFFEAGGNSLLAITLIERINQTFGCALTTTTLFKHASIAALSAHIADPSPRATPVAEPPKGASATPPQEPTEQHAYSDVEAALNAHPAVRQSVVFSRQNRGKQSLVAYVRPNFDWFRFQKADQDTEELLKNWIPIWEQNYAPILGGEESSDEVLNAIGYVTSDSGDQIPEEEIRECVDLAVGHVMAHQPRKMLEIGCGSGMLLFNLADRVEHYYATDLSQNAVDHIHNSLKNKTYRDKVTCVRCDASDLDAVSVEAVDTVMIHSVIQYFPGIDYLTDLIRTLTERLPHGARIFIGDVRDLRLLKSFHAAVLAHQCPAKTTRAKFARLLADRVRLEKELVIDPLYFKNLTRTLPRVKQVRICPKKGRFHNEFMKYRFDTFLYLDEPRVEGATPREQPWRGESAAETRELVAGGNEALWLTDVPNRRLWREQAILDWTADDHGEATLQAALARIDATPDNEKGIDPYDVLQQGNGDGVTTTVHWEHPHEHGRFEIYAQPKGATAGEPPHELTWQQDETLELDGANFPGFSVVWQEKLPHLKYHLSERLPHDRIPGRFIFQTELPLDNQGRLDRAAVTGEAKKPTSPAKRTAACQKAGVAEVPADSLAVIGISCQVPGADDHRQYWQNLVEGVESMRLLSPEELAAAGVDAELRANPNFVPAQRTISGKDGFDPAFFNISPRTALNMDPQTRLLLLHSWWALEDAGYAVGDVPETGVFMSAATNFYQQPLGLAAHQLQGADGHPAGLHAQGGMVANTISYHLGLKGPSLFVQSLCSSSLVGVKLAAQSLLAGEAKTALVGGAGLFAFSRVGYLHEPDLNLSADGRCRSFDADASGMVEGEGVCVVVLKKAREAVADGDPIYALLRGISINNDGNDKAGFHAPGVTGQAAAARAVLEQTGIDPQSIGYVEAHGTGTPSGDAIEVAALNEAYAAAGKKRCALGSVKPNIGNLDTAGGLAGMIKVVLALHQGTLPPQINYNQAAPDVALADSPFFIATKPTAWPENHGRRRAAQNHYSLGGTNVHALFEAVDPPATEARGDEPLLFPLSARDPERLRDMVAHLAAFLQREPTTAARNLAFTLQVGRVAMHQRAVFLARNTTELSKLLQDFLEGRANKKIMTGSVQRKEQRLFDNDEDARALLQGWLQKGRLPKIAELWLKGVAMEWALLYGDAQPRRIHAPGYAFARKRFWIPETAPAQQPGTVVEQRPAPRSQPEPQPAPILTGTPLKEPVAELLKTIISNLLMVDVADLDPVSEFNDFGFDSVTLIQFTNRLNADYGLDLKPTALFQNPSIERFTNYLVSQYADALGKALKLSPEPVVASPAPPRVVTSQAKPAPAAISGPIAADTPIAVVGMSGSFPGARDLDAFWENLRDGVDCISEIPADRWDWRAIDGDPREDRTKTRVHWGGFLDGVAEFDPLFFGISPREAESMDPQNRLLMTHVWLAMEDAGHNAQSLAGSDTGIFVGTGDTGYASLMRGTADVEDYAFLGLFPFGGPNRMSFFMDLHGPSEPINTGCSSSLVAVHKAVTAIREGRCRMAFAGGVNTVPTPDGHISFSRAGMLCEDGRCKAFSANANGFVRGEGAAMLLLKPLADAERDGNPIYAVIRGSAENHGGRANSFTAPNPKAQAALLTQAYARAGMAPSRVGYIETHGTGTHLGDPIEIEGLKTAFRDLGAAESVQPYCGLGAVKSNIGHSEMAAGIAGLVKTILQLKHRTLAKSLHCEAINPYIELENSPFFIVQETREWPARRDETGRHLPRVAGVSSFGIGGVNAHVVLEEYVAKPAAPAPTSDQVLIVLSAKNETRLRESAENLHRFTLSALALKDRDPGLLANIAYTLQVGREPMEERLAFTATSLEDLRDRLAGFLAKQPGGLFHARIKAFRDALSIFMSDEDMRGAIDAWITKKKFAQLIQLWVRGLPFDWNRLYADQSRLPRRISLPGYPFARERYWIGADRESGQIVAATSPKPATRRETPAARLPEPRTAPQPPQPAKPTKPRGQSGPTSLPAGAANGMCHQRVTTHWQDEPLPEDIPWRARLQEQAGSAVTVIYDEEPRRDELVALLYNLEEAADLDRPLLLETLSVRHVANGIGQSDVILFLGPPPTDRETFCPAAATHVSTLIEQLQERAWYREVQVFYLYEGAPSPDCEALAGIMQAAMQENPRHQWTLIGLADGGEVTAGQRLLAEWVAGASQRPGEPRIIRHQAGQRLVRRTQTTPVTATELPFKQGATWLITGRFEEDKALLQQLATRYQPTLVFLFRGAWQPARERCYTALKTCGATVHRYAADGATPLRDTYTRIKQEVGPIHGVLDLAATDDQGALPSTGRRRAERAACNLLMDLQRLTADAPLAFFSFLTAPAALNGGIPGGYATAFRLALAEHVARRGQAAVYQRVATREPKMLEKVWKVKQVPEEQAHIGGGILIIVNPDSYRLAKRLFQRASGVVFAGRDGSDSAAYPFDTENSASGRAAAERLLSEQQPIELVLDLSDLTAEPRDTAPAGLGKIAFYQVLVGAFTPTQIAYVTNGLQHFRAARMSLAGARFAGLVKMLSAEYRHINARCIDIDNALFADPRAFENMILRECRVPLEETEICYRRGIRYVPTLVLSEPPRVERAEVAQQFPISRDGLYVVSGGTSGIGLEIARYLVARGARRLVLMGVTPLPERAHWPALIREQHAQHARLAPLQDLAQQLDHLEIYTGPLTATDEMARFFQRVTRQHGPVKGVVHSAGVYADLTNSAFVTRDIEDMNRIFQPKVDGMVALAQQFAGELDFFVSFSSLTSFVPLLARGISEYAMANAFLDFYSAWHHHHKRPWFRAITWVDWNETGVAKRMSAEEFALVEKNLAQVGLSSFTNEEGRQFFEQAMLVPDKHHVLPAFIDAPHLNAAAPAWFYGVSRDLQKAARPQGTPSLPAAKVVSPAPPARSADPVPAAAPVGSLEDRISRWEQAGKPLAVETLTRYVTFDQLKQQDPVLIQRVYQLLYPDEASPSPDVTDTSPSEPEPLSRLVYETLLDVLKIDHIEAHEDFADYGLDSISAMVFSTRLEKRLDMEIPPQCLIDFPNIQTLSEHLKNRRLV</sequence>
<dbReference type="FunFam" id="3.40.50.980:FF:000002">
    <property type="entry name" value="Enterobactin synthetase component F"/>
    <property type="match status" value="1"/>
</dbReference>
<dbReference type="InterPro" id="IPR020806">
    <property type="entry name" value="PKS_PP-bd"/>
</dbReference>
<feature type="region of interest" description="Disordered" evidence="12">
    <location>
        <begin position="884"/>
        <end position="911"/>
    </location>
</feature>
<dbReference type="GO" id="GO:0004315">
    <property type="term" value="F:3-oxoacyl-[acyl-carrier-protein] synthase activity"/>
    <property type="evidence" value="ECO:0007669"/>
    <property type="project" value="InterPro"/>
</dbReference>
<dbReference type="Pfam" id="PF00501">
    <property type="entry name" value="AMP-binding"/>
    <property type="match status" value="1"/>
</dbReference>
<keyword evidence="9" id="KW-0175">Coiled coil</keyword>
<comment type="subcellular location">
    <subcellularLocation>
        <location evidence="2">Cytoplasm</location>
    </subcellularLocation>
</comment>
<evidence type="ECO:0000256" key="10">
    <source>
        <dbReference type="ARBA" id="ARBA00023268"/>
    </source>
</evidence>